<proteinExistence type="predicted"/>
<keyword evidence="2" id="KW-1185">Reference proteome</keyword>
<evidence type="ECO:0000313" key="1">
    <source>
        <dbReference type="EMBL" id="RYJ43182.1"/>
    </source>
</evidence>
<organism evidence="1 2">
    <name type="scientific">Flavobacterium beibuense</name>
    <dbReference type="NCBI Taxonomy" id="657326"/>
    <lineage>
        <taxon>Bacteria</taxon>
        <taxon>Pseudomonadati</taxon>
        <taxon>Bacteroidota</taxon>
        <taxon>Flavobacteriia</taxon>
        <taxon>Flavobacteriales</taxon>
        <taxon>Flavobacteriaceae</taxon>
        <taxon>Flavobacterium</taxon>
    </lineage>
</organism>
<name>A0A444WBK3_9FLAO</name>
<gene>
    <name evidence="1" type="ORF">NU09_1520</name>
</gene>
<dbReference type="EMBL" id="JUIW01000005">
    <property type="protein sequence ID" value="RYJ43182.1"/>
    <property type="molecule type" value="Genomic_DNA"/>
</dbReference>
<sequence length="259" mass="30530">MLSCKQNSAVKEGSSVTDKATKPVFSDTTHIDYLRFLLTNDKKVNPYWEAKLKTVGVEMFPQNNTEIILDNYWSLNEKTQVLIIKVNSGNSSDSYLITSNNNTDFMAMLHISHKYKRNLNNDFYSYREYEIMGGNRVELTVREFFTEEKIETIKKEKWYVRYDGMIEREDYHLVRDNLYKDTLESLYFKCLDKSQKTSSTVRYLDVVYSEDFGLEGIKKMSEVIDEQSFRHVMEDTFADKNHIYKFNLMIDGGTLEIIE</sequence>
<protein>
    <submittedName>
        <fullName evidence="1">Uncharacterized protein</fullName>
    </submittedName>
</protein>
<dbReference type="Proteomes" id="UP000289775">
    <property type="component" value="Unassembled WGS sequence"/>
</dbReference>
<dbReference type="AlphaFoldDB" id="A0A444WBK3"/>
<accession>A0A444WBK3</accession>
<evidence type="ECO:0000313" key="2">
    <source>
        <dbReference type="Proteomes" id="UP000289775"/>
    </source>
</evidence>
<reference evidence="1 2" key="1">
    <citation type="submission" date="2014-12" db="EMBL/GenBank/DDBJ databases">
        <title>Genome sequence of Flavobacterium beibuense RSKm HC5.</title>
        <authorList>
            <person name="Kim J.F."/>
            <person name="Song J.Y."/>
            <person name="Kwak M.-J."/>
            <person name="Lee S.-W."/>
        </authorList>
    </citation>
    <scope>NUCLEOTIDE SEQUENCE [LARGE SCALE GENOMIC DNA]</scope>
    <source>
        <strain evidence="1 2">RSKm HC5</strain>
    </source>
</reference>
<comment type="caution">
    <text evidence="1">The sequence shown here is derived from an EMBL/GenBank/DDBJ whole genome shotgun (WGS) entry which is preliminary data.</text>
</comment>